<dbReference type="GO" id="GO:0015774">
    <property type="term" value="P:polysaccharide transport"/>
    <property type="evidence" value="ECO:0007669"/>
    <property type="project" value="InterPro"/>
</dbReference>
<evidence type="ECO:0000313" key="2">
    <source>
        <dbReference type="Proteomes" id="UP000310719"/>
    </source>
</evidence>
<protein>
    <submittedName>
        <fullName evidence="1">Capsule polysaccharide biosynthesis protein</fullName>
    </submittedName>
</protein>
<name>A0A4U9HIF3_9ENTR</name>
<dbReference type="GO" id="GO:0000271">
    <property type="term" value="P:polysaccharide biosynthetic process"/>
    <property type="evidence" value="ECO:0007669"/>
    <property type="project" value="InterPro"/>
</dbReference>
<evidence type="ECO:0000313" key="1">
    <source>
        <dbReference type="EMBL" id="VTP63465.1"/>
    </source>
</evidence>
<sequence length="139" mass="16201">MGPCFSRLASWLQSSHREVKQVCFNAGDAWYAAKETALHYTGSVKNFAFWLRELHKTYAFDTIVCFGDCRPMHIEAKKWARSKSIDFLAFEEGYFRPYYITLEKGGVNAFSSMPIDAKYYREQPLPEVKTPTPWKPQRL</sequence>
<accession>A0A4U9HIF3</accession>
<dbReference type="STRING" id="83655.APT61_19465"/>
<dbReference type="InterPro" id="IPR007833">
    <property type="entry name" value="Capsule_polysaccharide_synth"/>
</dbReference>
<proteinExistence type="predicted"/>
<dbReference type="Proteomes" id="UP000310719">
    <property type="component" value="Chromosome"/>
</dbReference>
<dbReference type="EMBL" id="LR590464">
    <property type="protein sequence ID" value="VTP63465.1"/>
    <property type="molecule type" value="Genomic_DNA"/>
</dbReference>
<organism evidence="1 2">
    <name type="scientific">Leclercia adecarboxylata</name>
    <dbReference type="NCBI Taxonomy" id="83655"/>
    <lineage>
        <taxon>Bacteria</taxon>
        <taxon>Pseudomonadati</taxon>
        <taxon>Pseudomonadota</taxon>
        <taxon>Gammaproteobacteria</taxon>
        <taxon>Enterobacterales</taxon>
        <taxon>Enterobacteriaceae</taxon>
        <taxon>Leclercia</taxon>
    </lineage>
</organism>
<gene>
    <name evidence="1" type="ORF">NCTC13032_00875</name>
</gene>
<reference evidence="1 2" key="1">
    <citation type="submission" date="2019-05" db="EMBL/GenBank/DDBJ databases">
        <authorList>
            <consortium name="Pathogen Informatics"/>
        </authorList>
    </citation>
    <scope>NUCLEOTIDE SEQUENCE [LARGE SCALE GENOMIC DNA]</scope>
    <source>
        <strain evidence="1 2">NCTC13032</strain>
    </source>
</reference>
<dbReference type="Pfam" id="PF05159">
    <property type="entry name" value="Capsule_synth"/>
    <property type="match status" value="1"/>
</dbReference>
<dbReference type="AlphaFoldDB" id="A0A4U9HIF3"/>